<reference evidence="9" key="2">
    <citation type="journal article" date="2021" name="PeerJ">
        <title>Extensive microbial diversity within the chicken gut microbiome revealed by metagenomics and culture.</title>
        <authorList>
            <person name="Gilroy R."/>
            <person name="Ravi A."/>
            <person name="Getino M."/>
            <person name="Pursley I."/>
            <person name="Horton D.L."/>
            <person name="Alikhan N.F."/>
            <person name="Baker D."/>
            <person name="Gharbi K."/>
            <person name="Hall N."/>
            <person name="Watson M."/>
            <person name="Adriaenssens E.M."/>
            <person name="Foster-Nyarko E."/>
            <person name="Jarju S."/>
            <person name="Secka A."/>
            <person name="Antonio M."/>
            <person name="Oren A."/>
            <person name="Chaudhuri R.R."/>
            <person name="La Ragione R."/>
            <person name="Hildebrand F."/>
            <person name="Pallen M.J."/>
        </authorList>
    </citation>
    <scope>NUCLEOTIDE SEQUENCE</scope>
    <source>
        <strain evidence="9">CHK199-13235</strain>
    </source>
</reference>
<dbReference type="PROSITE" id="PS50928">
    <property type="entry name" value="ABC_TM1"/>
    <property type="match status" value="1"/>
</dbReference>
<gene>
    <name evidence="9" type="ORF">IAB51_00875</name>
</gene>
<comment type="caution">
    <text evidence="9">The sequence shown here is derived from an EMBL/GenBank/DDBJ whole genome shotgun (WGS) entry which is preliminary data.</text>
</comment>
<evidence type="ECO:0000256" key="6">
    <source>
        <dbReference type="ARBA" id="ARBA00023136"/>
    </source>
</evidence>
<dbReference type="SUPFAM" id="SSF161098">
    <property type="entry name" value="MetI-like"/>
    <property type="match status" value="1"/>
</dbReference>
<name>A0A9D1JYA4_9FIRM</name>
<protein>
    <submittedName>
        <fullName evidence="9">Carbohydrate ABC transporter permease</fullName>
    </submittedName>
</protein>
<dbReference type="GO" id="GO:0005886">
    <property type="term" value="C:plasma membrane"/>
    <property type="evidence" value="ECO:0007669"/>
    <property type="project" value="UniProtKB-SubCell"/>
</dbReference>
<organism evidence="9 10">
    <name type="scientific">Candidatus Merdivicinus excrementipullorum</name>
    <dbReference type="NCBI Taxonomy" id="2840867"/>
    <lineage>
        <taxon>Bacteria</taxon>
        <taxon>Bacillati</taxon>
        <taxon>Bacillota</taxon>
        <taxon>Clostridia</taxon>
        <taxon>Eubacteriales</taxon>
        <taxon>Oscillospiraceae</taxon>
        <taxon>Oscillospiraceae incertae sedis</taxon>
        <taxon>Candidatus Merdivicinus</taxon>
    </lineage>
</organism>
<evidence type="ECO:0000256" key="4">
    <source>
        <dbReference type="ARBA" id="ARBA00022692"/>
    </source>
</evidence>
<feature type="transmembrane region" description="Helical" evidence="7">
    <location>
        <begin position="185"/>
        <end position="207"/>
    </location>
</feature>
<evidence type="ECO:0000313" key="10">
    <source>
        <dbReference type="Proteomes" id="UP000824002"/>
    </source>
</evidence>
<dbReference type="GO" id="GO:0055085">
    <property type="term" value="P:transmembrane transport"/>
    <property type="evidence" value="ECO:0007669"/>
    <property type="project" value="InterPro"/>
</dbReference>
<comment type="similarity">
    <text evidence="7">Belongs to the binding-protein-dependent transport system permease family.</text>
</comment>
<evidence type="ECO:0000256" key="5">
    <source>
        <dbReference type="ARBA" id="ARBA00022989"/>
    </source>
</evidence>
<keyword evidence="2 7" id="KW-0813">Transport</keyword>
<keyword evidence="5 7" id="KW-1133">Transmembrane helix</keyword>
<comment type="subcellular location">
    <subcellularLocation>
        <location evidence="1 7">Cell membrane</location>
        <topology evidence="1 7">Multi-pass membrane protein</topology>
    </subcellularLocation>
</comment>
<feature type="transmembrane region" description="Helical" evidence="7">
    <location>
        <begin position="12"/>
        <end position="34"/>
    </location>
</feature>
<evidence type="ECO:0000256" key="7">
    <source>
        <dbReference type="RuleBase" id="RU363032"/>
    </source>
</evidence>
<dbReference type="Proteomes" id="UP000824002">
    <property type="component" value="Unassembled WGS sequence"/>
</dbReference>
<dbReference type="PANTHER" id="PTHR43744:SF9">
    <property type="entry name" value="POLYGALACTURONAN_RHAMNOGALACTURONAN TRANSPORT SYSTEM PERMEASE PROTEIN YTCP"/>
    <property type="match status" value="1"/>
</dbReference>
<dbReference type="EMBL" id="DVJP01000010">
    <property type="protein sequence ID" value="HIS75339.1"/>
    <property type="molecule type" value="Genomic_DNA"/>
</dbReference>
<reference evidence="9" key="1">
    <citation type="submission" date="2020-10" db="EMBL/GenBank/DDBJ databases">
        <authorList>
            <person name="Gilroy R."/>
        </authorList>
    </citation>
    <scope>NUCLEOTIDE SEQUENCE</scope>
    <source>
        <strain evidence="9">CHK199-13235</strain>
    </source>
</reference>
<feature type="domain" description="ABC transmembrane type-1" evidence="8">
    <location>
        <begin position="77"/>
        <end position="287"/>
    </location>
</feature>
<evidence type="ECO:0000256" key="2">
    <source>
        <dbReference type="ARBA" id="ARBA00022448"/>
    </source>
</evidence>
<dbReference type="Pfam" id="PF00528">
    <property type="entry name" value="BPD_transp_1"/>
    <property type="match status" value="1"/>
</dbReference>
<evidence type="ECO:0000256" key="1">
    <source>
        <dbReference type="ARBA" id="ARBA00004651"/>
    </source>
</evidence>
<accession>A0A9D1JYA4</accession>
<dbReference type="AlphaFoldDB" id="A0A9D1JYA4"/>
<feature type="transmembrane region" description="Helical" evidence="7">
    <location>
        <begin position="76"/>
        <end position="100"/>
    </location>
</feature>
<sequence>MAVKTSKLRRKTLFDYVDIIILLILGFITFYPFWNILMISFNDPTDTLLGGITLYVRKFTLDNYQYFFRNDSFINAFWVSVSRTVIGSLTSVIFTAAFAYGMSKKWLLGQKFFLILMIIPMYISGGMIPTFLLIRDLGLYQNFLVYIIPCLLSTYNVIIMMTSFRAIPPELEESVRIDGGNDLVIFFRIIIPVSMPMMATIILFNAVGQWNSWMDTMLYGDRKIMTLQMKLVELLKDADQVRKLMQSGNAAAGQVLLKNYKPNVESLKATAMAITAIPIVLVYPFLQKYFVKGIMIGSLKG</sequence>
<dbReference type="PANTHER" id="PTHR43744">
    <property type="entry name" value="ABC TRANSPORTER PERMEASE PROTEIN MG189-RELATED-RELATED"/>
    <property type="match status" value="1"/>
</dbReference>
<dbReference type="Gene3D" id="1.10.3720.10">
    <property type="entry name" value="MetI-like"/>
    <property type="match status" value="1"/>
</dbReference>
<keyword evidence="6 7" id="KW-0472">Membrane</keyword>
<keyword evidence="4 7" id="KW-0812">Transmembrane</keyword>
<dbReference type="CDD" id="cd06261">
    <property type="entry name" value="TM_PBP2"/>
    <property type="match status" value="1"/>
</dbReference>
<keyword evidence="3" id="KW-1003">Cell membrane</keyword>
<evidence type="ECO:0000313" key="9">
    <source>
        <dbReference type="EMBL" id="HIS75339.1"/>
    </source>
</evidence>
<dbReference type="InterPro" id="IPR000515">
    <property type="entry name" value="MetI-like"/>
</dbReference>
<evidence type="ECO:0000256" key="3">
    <source>
        <dbReference type="ARBA" id="ARBA00022475"/>
    </source>
</evidence>
<feature type="transmembrane region" description="Helical" evidence="7">
    <location>
        <begin position="112"/>
        <end position="131"/>
    </location>
</feature>
<proteinExistence type="inferred from homology"/>
<feature type="transmembrane region" description="Helical" evidence="7">
    <location>
        <begin position="266"/>
        <end position="286"/>
    </location>
</feature>
<feature type="transmembrane region" description="Helical" evidence="7">
    <location>
        <begin position="143"/>
        <end position="164"/>
    </location>
</feature>
<evidence type="ECO:0000259" key="8">
    <source>
        <dbReference type="PROSITE" id="PS50928"/>
    </source>
</evidence>
<dbReference type="InterPro" id="IPR035906">
    <property type="entry name" value="MetI-like_sf"/>
</dbReference>